<keyword evidence="1" id="KW-0732">Signal</keyword>
<dbReference type="GO" id="GO:0005615">
    <property type="term" value="C:extracellular space"/>
    <property type="evidence" value="ECO:0007669"/>
    <property type="project" value="TreeGrafter"/>
</dbReference>
<keyword evidence="3" id="KW-1185">Reference proteome</keyword>
<evidence type="ECO:0000313" key="2">
    <source>
        <dbReference type="EMBL" id="PNF17863.1"/>
    </source>
</evidence>
<comment type="caution">
    <text evidence="2">The sequence shown here is derived from an EMBL/GenBank/DDBJ whole genome shotgun (WGS) entry which is preliminary data.</text>
</comment>
<dbReference type="InterPro" id="IPR036728">
    <property type="entry name" value="PBP_GOBP_sf"/>
</dbReference>
<dbReference type="PANTHER" id="PTHR11857">
    <property type="entry name" value="ODORANT BINDING PROTEIN-RELATED"/>
    <property type="match status" value="1"/>
</dbReference>
<dbReference type="SUPFAM" id="SSF47565">
    <property type="entry name" value="Insect pheromone/odorant-binding proteins"/>
    <property type="match status" value="1"/>
</dbReference>
<dbReference type="Gene3D" id="1.10.238.20">
    <property type="entry name" value="Pheromone/general odorant binding protein domain"/>
    <property type="match status" value="1"/>
</dbReference>
<dbReference type="AlphaFoldDB" id="A0A2J7PNF4"/>
<organism evidence="2 3">
    <name type="scientific">Cryptotermes secundus</name>
    <dbReference type="NCBI Taxonomy" id="105785"/>
    <lineage>
        <taxon>Eukaryota</taxon>
        <taxon>Metazoa</taxon>
        <taxon>Ecdysozoa</taxon>
        <taxon>Arthropoda</taxon>
        <taxon>Hexapoda</taxon>
        <taxon>Insecta</taxon>
        <taxon>Pterygota</taxon>
        <taxon>Neoptera</taxon>
        <taxon>Polyneoptera</taxon>
        <taxon>Dictyoptera</taxon>
        <taxon>Blattodea</taxon>
        <taxon>Blattoidea</taxon>
        <taxon>Termitoidae</taxon>
        <taxon>Kalotermitidae</taxon>
        <taxon>Cryptotermitinae</taxon>
        <taxon>Cryptotermes</taxon>
    </lineage>
</organism>
<dbReference type="CDD" id="cd23992">
    <property type="entry name" value="PBP_GOBP"/>
    <property type="match status" value="1"/>
</dbReference>
<dbReference type="InterPro" id="IPR006170">
    <property type="entry name" value="PBP/GOBP"/>
</dbReference>
<dbReference type="GO" id="GO:0005549">
    <property type="term" value="F:odorant binding"/>
    <property type="evidence" value="ECO:0007669"/>
    <property type="project" value="InterPro"/>
</dbReference>
<dbReference type="SMART" id="SM00708">
    <property type="entry name" value="PhBP"/>
    <property type="match status" value="1"/>
</dbReference>
<dbReference type="InParanoid" id="A0A2J7PNF4"/>
<protein>
    <submittedName>
        <fullName evidence="2">Uncharacterized protein</fullName>
    </submittedName>
</protein>
<dbReference type="Proteomes" id="UP000235965">
    <property type="component" value="Unassembled WGS sequence"/>
</dbReference>
<dbReference type="Pfam" id="PF01395">
    <property type="entry name" value="PBP_GOBP"/>
    <property type="match status" value="1"/>
</dbReference>
<sequence length="195" mass="21991">MMFTAVLCGFLINSKLTGHFRINNRVNPLNSIAVQKMKLLAVVLVVALRLQSVTVQADEEVKKKFKDDLEPISKECLELHPLKEEDKTAMVAFEIPPNEEGKCFAGCVYSRLGMIEGNKFEPTKFKERVKDWLQKYPEKYQKVEGVLDTCTKKVAEANPNGGTECALTPSILECFHSHPEETDSFRKFLASVYGS</sequence>
<dbReference type="EMBL" id="NEVH01023953">
    <property type="protein sequence ID" value="PNF17863.1"/>
    <property type="molecule type" value="Genomic_DNA"/>
</dbReference>
<reference evidence="2 3" key="1">
    <citation type="submission" date="2017-12" db="EMBL/GenBank/DDBJ databases">
        <title>Hemimetabolous genomes reveal molecular basis of termite eusociality.</title>
        <authorList>
            <person name="Harrison M.C."/>
            <person name="Jongepier E."/>
            <person name="Robertson H.M."/>
            <person name="Arning N."/>
            <person name="Bitard-Feildel T."/>
            <person name="Chao H."/>
            <person name="Childers C.P."/>
            <person name="Dinh H."/>
            <person name="Doddapaneni H."/>
            <person name="Dugan S."/>
            <person name="Gowin J."/>
            <person name="Greiner C."/>
            <person name="Han Y."/>
            <person name="Hu H."/>
            <person name="Hughes D.S.T."/>
            <person name="Huylmans A.-K."/>
            <person name="Kemena C."/>
            <person name="Kremer L.P.M."/>
            <person name="Lee S.L."/>
            <person name="Lopez-Ezquerra A."/>
            <person name="Mallet L."/>
            <person name="Monroy-Kuhn J.M."/>
            <person name="Moser A."/>
            <person name="Murali S.C."/>
            <person name="Muzny D.M."/>
            <person name="Otani S."/>
            <person name="Piulachs M.-D."/>
            <person name="Poelchau M."/>
            <person name="Qu J."/>
            <person name="Schaub F."/>
            <person name="Wada-Katsumata A."/>
            <person name="Worley K.C."/>
            <person name="Xie Q."/>
            <person name="Ylla G."/>
            <person name="Poulsen M."/>
            <person name="Gibbs R.A."/>
            <person name="Schal C."/>
            <person name="Richards S."/>
            <person name="Belles X."/>
            <person name="Korb J."/>
            <person name="Bornberg-Bauer E."/>
        </authorList>
    </citation>
    <scope>NUCLEOTIDE SEQUENCE [LARGE SCALE GENOMIC DNA]</scope>
    <source>
        <tissue evidence="2">Whole body</tissue>
    </source>
</reference>
<evidence type="ECO:0000313" key="3">
    <source>
        <dbReference type="Proteomes" id="UP000235965"/>
    </source>
</evidence>
<evidence type="ECO:0000256" key="1">
    <source>
        <dbReference type="ARBA" id="ARBA00022729"/>
    </source>
</evidence>
<dbReference type="GO" id="GO:0007608">
    <property type="term" value="P:sensory perception of smell"/>
    <property type="evidence" value="ECO:0007669"/>
    <property type="project" value="TreeGrafter"/>
</dbReference>
<proteinExistence type="predicted"/>
<accession>A0A2J7PNF4</accession>
<name>A0A2J7PNF4_9NEOP</name>
<gene>
    <name evidence="2" type="ORF">B7P43_G02241</name>
</gene>
<dbReference type="OrthoDB" id="8014875at2759"/>